<dbReference type="InterPro" id="IPR013656">
    <property type="entry name" value="PAS_4"/>
</dbReference>
<feature type="transmembrane region" description="Helical" evidence="1">
    <location>
        <begin position="211"/>
        <end position="233"/>
    </location>
</feature>
<evidence type="ECO:0000313" key="4">
    <source>
        <dbReference type="EMBL" id="MDT8903211.1"/>
    </source>
</evidence>
<dbReference type="InterPro" id="IPR000160">
    <property type="entry name" value="GGDEF_dom"/>
</dbReference>
<feature type="transmembrane region" description="Helical" evidence="1">
    <location>
        <begin position="146"/>
        <end position="168"/>
    </location>
</feature>
<dbReference type="InterPro" id="IPR029787">
    <property type="entry name" value="Nucleotide_cyclase"/>
</dbReference>
<feature type="transmembrane region" description="Helical" evidence="1">
    <location>
        <begin position="100"/>
        <end position="118"/>
    </location>
</feature>
<accession>A0ABU3P2D7</accession>
<gene>
    <name evidence="4" type="ORF">Q4T40_18400</name>
</gene>
<dbReference type="SUPFAM" id="SSF55785">
    <property type="entry name" value="PYP-like sensor domain (PAS domain)"/>
    <property type="match status" value="1"/>
</dbReference>
<reference evidence="4 5" key="1">
    <citation type="submission" date="2023-07" db="EMBL/GenBank/DDBJ databases">
        <title>The novel representative of Negativicutes class, Anaeroselena agilis gen. nov. sp. nov.</title>
        <authorList>
            <person name="Prokofeva M.I."/>
            <person name="Elcheninov A.G."/>
            <person name="Klyukina A."/>
            <person name="Kublanov I.V."/>
            <person name="Frolov E.N."/>
            <person name="Podosokorskaya O.A."/>
        </authorList>
    </citation>
    <scope>NUCLEOTIDE SEQUENCE [LARGE SCALE GENOMIC DNA]</scope>
    <source>
        <strain evidence="4 5">4137-cl</strain>
    </source>
</reference>
<dbReference type="Pfam" id="PF16927">
    <property type="entry name" value="HisKA_7TM"/>
    <property type="match status" value="1"/>
</dbReference>
<dbReference type="GO" id="GO:0016301">
    <property type="term" value="F:kinase activity"/>
    <property type="evidence" value="ECO:0007669"/>
    <property type="project" value="UniProtKB-KW"/>
</dbReference>
<feature type="transmembrane region" description="Helical" evidence="1">
    <location>
        <begin position="37"/>
        <end position="54"/>
    </location>
</feature>
<dbReference type="Pfam" id="PF00990">
    <property type="entry name" value="GGDEF"/>
    <property type="match status" value="1"/>
</dbReference>
<dbReference type="Pfam" id="PF08448">
    <property type="entry name" value="PAS_4"/>
    <property type="match status" value="1"/>
</dbReference>
<evidence type="ECO:0000259" key="2">
    <source>
        <dbReference type="PROSITE" id="PS50113"/>
    </source>
</evidence>
<dbReference type="InterPro" id="IPR000700">
    <property type="entry name" value="PAS-assoc_C"/>
</dbReference>
<dbReference type="PROSITE" id="PS50887">
    <property type="entry name" value="GGDEF"/>
    <property type="match status" value="1"/>
</dbReference>
<keyword evidence="5" id="KW-1185">Reference proteome</keyword>
<evidence type="ECO:0000313" key="5">
    <source>
        <dbReference type="Proteomes" id="UP001254848"/>
    </source>
</evidence>
<dbReference type="Gene3D" id="3.30.450.20">
    <property type="entry name" value="PAS domain"/>
    <property type="match status" value="1"/>
</dbReference>
<dbReference type="InterPro" id="IPR043128">
    <property type="entry name" value="Rev_trsase/Diguanyl_cyclase"/>
</dbReference>
<feature type="transmembrane region" description="Helical" evidence="1">
    <location>
        <begin position="6"/>
        <end position="25"/>
    </location>
</feature>
<dbReference type="CDD" id="cd01949">
    <property type="entry name" value="GGDEF"/>
    <property type="match status" value="1"/>
</dbReference>
<dbReference type="NCBIfam" id="TIGR00254">
    <property type="entry name" value="GGDEF"/>
    <property type="match status" value="1"/>
</dbReference>
<dbReference type="InterPro" id="IPR031621">
    <property type="entry name" value="HisKA_7TM"/>
</dbReference>
<dbReference type="SMART" id="SM00267">
    <property type="entry name" value="GGDEF"/>
    <property type="match status" value="1"/>
</dbReference>
<feature type="domain" description="PAC" evidence="2">
    <location>
        <begin position="298"/>
        <end position="350"/>
    </location>
</feature>
<dbReference type="EMBL" id="JAUOZS010000001">
    <property type="protein sequence ID" value="MDT8903211.1"/>
    <property type="molecule type" value="Genomic_DNA"/>
</dbReference>
<sequence>MESARWALVTLIGLSVLIIGILLLASWRRRRSPLGRTFFLFALLVAFYTFGYMCELASDTLPAIRFWLRIESVGIAFLPAAWVTLAVYHTRAQNARWAHIKAVLLMLSAITFVLSNTSEFHHLHYGPLRLNPDAPFPVVAFEPGPWYWVHTVYINLAVLYGNILYARAWRNAPPAKSKQAFVFFLGSLFPWGVYIAYLMKAVPWGIDPHPAAFLVPAVLYAWAAFGLGMLEIVPLARQEIFQMLSDSILVFDREGRLADFNLAAGRTFPFLTEQAKGKRGSGLFQEHVAMQHFLDGSADEQTMYIKVDGERINYQLQRIELYDGQGEDAGFIVVLRDVTRFSTIVEGLRLQASIDPLTKAWNRTRWKKVGRELVGHARRSNAPISLILIDLDDFKIVNDTHGHLSGDSVLADFARICRGNLRAEDIFGRYGGDEFVIILPGVDKAGAAALAERLRQAVEAMGSAYGDAMVPVTASFGVITPVSGEEFSLDDLIRKADMKMYEAKNAGGNRVYVHK</sequence>
<name>A0ABU3P2D7_9FIRM</name>
<keyword evidence="4" id="KW-0418">Kinase</keyword>
<feature type="transmembrane region" description="Helical" evidence="1">
    <location>
        <begin position="66"/>
        <end position="88"/>
    </location>
</feature>
<keyword evidence="1" id="KW-0812">Transmembrane</keyword>
<dbReference type="InterPro" id="IPR035965">
    <property type="entry name" value="PAS-like_dom_sf"/>
</dbReference>
<evidence type="ECO:0000256" key="1">
    <source>
        <dbReference type="SAM" id="Phobius"/>
    </source>
</evidence>
<dbReference type="SUPFAM" id="SSF55073">
    <property type="entry name" value="Nucleotide cyclase"/>
    <property type="match status" value="1"/>
</dbReference>
<dbReference type="PROSITE" id="PS50113">
    <property type="entry name" value="PAC"/>
    <property type="match status" value="1"/>
</dbReference>
<keyword evidence="1" id="KW-0472">Membrane</keyword>
<dbReference type="Gene3D" id="3.30.70.270">
    <property type="match status" value="1"/>
</dbReference>
<comment type="caution">
    <text evidence="4">The sequence shown here is derived from an EMBL/GenBank/DDBJ whole genome shotgun (WGS) entry which is preliminary data.</text>
</comment>
<feature type="transmembrane region" description="Helical" evidence="1">
    <location>
        <begin position="180"/>
        <end position="199"/>
    </location>
</feature>
<keyword evidence="1" id="KW-1133">Transmembrane helix</keyword>
<protein>
    <submittedName>
        <fullName evidence="4">Histidine kinase N-terminal 7TM domain-containing protein</fullName>
    </submittedName>
</protein>
<keyword evidence="4" id="KW-0808">Transferase</keyword>
<feature type="domain" description="GGDEF" evidence="3">
    <location>
        <begin position="382"/>
        <end position="515"/>
    </location>
</feature>
<dbReference type="PANTHER" id="PTHR45138">
    <property type="entry name" value="REGULATORY COMPONENTS OF SENSORY TRANSDUCTION SYSTEM"/>
    <property type="match status" value="1"/>
</dbReference>
<dbReference type="RefSeq" id="WP_413781670.1">
    <property type="nucleotide sequence ID" value="NZ_JAUOZS010000001.1"/>
</dbReference>
<dbReference type="Proteomes" id="UP001254848">
    <property type="component" value="Unassembled WGS sequence"/>
</dbReference>
<dbReference type="InterPro" id="IPR050469">
    <property type="entry name" value="Diguanylate_Cyclase"/>
</dbReference>
<proteinExistence type="predicted"/>
<dbReference type="PANTHER" id="PTHR45138:SF9">
    <property type="entry name" value="DIGUANYLATE CYCLASE DGCM-RELATED"/>
    <property type="match status" value="1"/>
</dbReference>
<evidence type="ECO:0000259" key="3">
    <source>
        <dbReference type="PROSITE" id="PS50887"/>
    </source>
</evidence>
<organism evidence="4 5">
    <name type="scientific">Anaeroselena agilis</name>
    <dbReference type="NCBI Taxonomy" id="3063788"/>
    <lineage>
        <taxon>Bacteria</taxon>
        <taxon>Bacillati</taxon>
        <taxon>Bacillota</taxon>
        <taxon>Negativicutes</taxon>
        <taxon>Acetonemataceae</taxon>
        <taxon>Anaeroselena</taxon>
    </lineage>
</organism>